<proteinExistence type="predicted"/>
<accession>A0A0N0BGN8</accession>
<reference evidence="2 3" key="1">
    <citation type="submission" date="2015-07" db="EMBL/GenBank/DDBJ databases">
        <title>The genome of Melipona quadrifasciata.</title>
        <authorList>
            <person name="Pan H."/>
            <person name="Kapheim K."/>
        </authorList>
    </citation>
    <scope>NUCLEOTIDE SEQUENCE [LARGE SCALE GENOMIC DNA]</scope>
    <source>
        <strain evidence="2">0111107301</strain>
        <tissue evidence="2">Whole body</tissue>
    </source>
</reference>
<dbReference type="Proteomes" id="UP000053105">
    <property type="component" value="Unassembled WGS sequence"/>
</dbReference>
<dbReference type="EMBL" id="KQ435779">
    <property type="protein sequence ID" value="KOX74814.1"/>
    <property type="molecule type" value="Genomic_DNA"/>
</dbReference>
<sequence length="323" mass="36625">MNNLAKSKQIGLVNPTKKGETGQRIQMTHARGPAGEDAPLSRAGVTEYGRNMYKIKRRGMKYFVPKPTTPKTVMRNGTWATDEWRWSVHCKATFIEKYVTIVLIGKIFITHFENLSMTSNEAMVLTCWLTEWTSNQEMVILNIILNVFKTEKILQFWGISPTLRKFLLIAGPSFYNSRRQLFSRESSSTGDRCNDDDDDDDDDGGGGGGGDDDDPGPETKAGRRSLGITDEKKTKGKPTCRLSRRSEGPTGTSTGIWKSFGVSGRGREEKERKKKERDVEFRKRRKGMGMAGWQGWHVPARQNGRAKPIFKITKRPRFRKNSH</sequence>
<dbReference type="AlphaFoldDB" id="A0A0N0BGN8"/>
<feature type="region of interest" description="Disordered" evidence="1">
    <location>
        <begin position="1"/>
        <end position="23"/>
    </location>
</feature>
<protein>
    <submittedName>
        <fullName evidence="2">Uncharacterized protein</fullName>
    </submittedName>
</protein>
<feature type="compositionally biased region" description="Basic and acidic residues" evidence="1">
    <location>
        <begin position="265"/>
        <end position="281"/>
    </location>
</feature>
<feature type="compositionally biased region" description="Basic residues" evidence="1">
    <location>
        <begin position="312"/>
        <end position="323"/>
    </location>
</feature>
<evidence type="ECO:0000256" key="1">
    <source>
        <dbReference type="SAM" id="MobiDB-lite"/>
    </source>
</evidence>
<name>A0A0N0BGN8_9HYME</name>
<organism evidence="2 3">
    <name type="scientific">Melipona quadrifasciata</name>
    <dbReference type="NCBI Taxonomy" id="166423"/>
    <lineage>
        <taxon>Eukaryota</taxon>
        <taxon>Metazoa</taxon>
        <taxon>Ecdysozoa</taxon>
        <taxon>Arthropoda</taxon>
        <taxon>Hexapoda</taxon>
        <taxon>Insecta</taxon>
        <taxon>Pterygota</taxon>
        <taxon>Neoptera</taxon>
        <taxon>Endopterygota</taxon>
        <taxon>Hymenoptera</taxon>
        <taxon>Apocrita</taxon>
        <taxon>Aculeata</taxon>
        <taxon>Apoidea</taxon>
        <taxon>Anthophila</taxon>
        <taxon>Apidae</taxon>
        <taxon>Melipona</taxon>
    </lineage>
</organism>
<gene>
    <name evidence="2" type="ORF">WN51_13630</name>
</gene>
<feature type="region of interest" description="Disordered" evidence="1">
    <location>
        <begin position="186"/>
        <end position="323"/>
    </location>
</feature>
<feature type="compositionally biased region" description="Acidic residues" evidence="1">
    <location>
        <begin position="194"/>
        <end position="216"/>
    </location>
</feature>
<evidence type="ECO:0000313" key="3">
    <source>
        <dbReference type="Proteomes" id="UP000053105"/>
    </source>
</evidence>
<evidence type="ECO:0000313" key="2">
    <source>
        <dbReference type="EMBL" id="KOX74814.1"/>
    </source>
</evidence>
<keyword evidence="3" id="KW-1185">Reference proteome</keyword>